<protein>
    <recommendedName>
        <fullName evidence="17">Probable peptidoglycan glycosyltransferase FtsW</fullName>
        <ecNumber evidence="19">2.4.99.28</ecNumber>
    </recommendedName>
    <alternativeName>
        <fullName evidence="18">Cell division protein FtsW</fullName>
    </alternativeName>
    <alternativeName>
        <fullName evidence="15">Cell wall polymerase</fullName>
    </alternativeName>
    <alternativeName>
        <fullName evidence="14">Peptidoglycan polymerase</fullName>
    </alternativeName>
</protein>
<feature type="transmembrane region" description="Helical" evidence="21">
    <location>
        <begin position="358"/>
        <end position="379"/>
    </location>
</feature>
<evidence type="ECO:0000256" key="5">
    <source>
        <dbReference type="ARBA" id="ARBA00022676"/>
    </source>
</evidence>
<dbReference type="InterPro" id="IPR001182">
    <property type="entry name" value="FtsW/RodA"/>
</dbReference>
<feature type="transmembrane region" description="Helical" evidence="21">
    <location>
        <begin position="26"/>
        <end position="51"/>
    </location>
</feature>
<evidence type="ECO:0000256" key="3">
    <source>
        <dbReference type="ARBA" id="ARBA00022475"/>
    </source>
</evidence>
<feature type="transmembrane region" description="Helical" evidence="21">
    <location>
        <begin position="245"/>
        <end position="263"/>
    </location>
</feature>
<dbReference type="GO" id="GO:0051301">
    <property type="term" value="P:cell division"/>
    <property type="evidence" value="ECO:0007669"/>
    <property type="project" value="UniProtKB-KW"/>
</dbReference>
<dbReference type="PANTHER" id="PTHR30474:SF2">
    <property type="entry name" value="PEPTIDOGLYCAN GLYCOSYLTRANSFERASE FTSW-RELATED"/>
    <property type="match status" value="1"/>
</dbReference>
<feature type="transmembrane region" description="Helical" evidence="21">
    <location>
        <begin position="283"/>
        <end position="309"/>
    </location>
</feature>
<evidence type="ECO:0000256" key="4">
    <source>
        <dbReference type="ARBA" id="ARBA00022618"/>
    </source>
</evidence>
<comment type="subcellular location">
    <subcellularLocation>
        <location evidence="1">Cell membrane</location>
        <topology evidence="1">Multi-pass membrane protein</topology>
    </subcellularLocation>
</comment>
<keyword evidence="7 21" id="KW-0812">Transmembrane</keyword>
<evidence type="ECO:0000256" key="10">
    <source>
        <dbReference type="ARBA" id="ARBA00022989"/>
    </source>
</evidence>
<keyword evidence="6" id="KW-0808">Transferase</keyword>
<keyword evidence="5" id="KW-0328">Glycosyltransferase</keyword>
<evidence type="ECO:0000256" key="15">
    <source>
        <dbReference type="ARBA" id="ARBA00033270"/>
    </source>
</evidence>
<evidence type="ECO:0000256" key="19">
    <source>
        <dbReference type="ARBA" id="ARBA00044770"/>
    </source>
</evidence>
<evidence type="ECO:0000256" key="14">
    <source>
        <dbReference type="ARBA" id="ARBA00032370"/>
    </source>
</evidence>
<evidence type="ECO:0000256" key="16">
    <source>
        <dbReference type="ARBA" id="ARBA00038053"/>
    </source>
</evidence>
<sequence length="385" mass="42952">MTAQAWRQKIVNIWEQLIEQSSSDKVLVTVVALIIIIGLIMLFSASSVVAYNTYSDSYFFLKQQILALVLGLVAFWLLSKFNYQYLRKFALVALIISLGLLLLSLIPGLSQEVHGAKSWVKIFNQTFQPSEFVKLTFLIYLSAWFAGKQEKYRQVNAEHKSTPFFILFAVIALLMLAQPDLGTLVIITISSFTVYFLSGGRIKYIIIWALIGLLALGTLLAIPRFVNQKNRFLCAMDTSYSPDKYCYQLSQSLIAVGSGGWLGRGLGASRQKFLYLPEVQNDFIFAIIGEELGFIFSTIIVLLFFVLFYRGYLIAKHINDDFGRNLAMGIVTWLTIQVIINIGGIIGLIPMTGVPLPFISYGGTAILSGLAALGILVNISKQVKY</sequence>
<evidence type="ECO:0000256" key="2">
    <source>
        <dbReference type="ARBA" id="ARBA00004752"/>
    </source>
</evidence>
<evidence type="ECO:0000256" key="1">
    <source>
        <dbReference type="ARBA" id="ARBA00004651"/>
    </source>
</evidence>
<dbReference type="GO" id="GO:0009252">
    <property type="term" value="P:peptidoglycan biosynthetic process"/>
    <property type="evidence" value="ECO:0007669"/>
    <property type="project" value="UniProtKB-KW"/>
</dbReference>
<dbReference type="EC" id="2.4.99.28" evidence="19"/>
<keyword evidence="3" id="KW-1003">Cell membrane</keyword>
<keyword evidence="9" id="KW-0573">Peptidoglycan synthesis</keyword>
<keyword evidence="4 22" id="KW-0132">Cell division</keyword>
<name>A0A0G0NGD8_9BACT</name>
<comment type="similarity">
    <text evidence="16">Belongs to the SEDS family. FtsW subfamily.</text>
</comment>
<evidence type="ECO:0000256" key="13">
    <source>
        <dbReference type="ARBA" id="ARBA00023316"/>
    </source>
</evidence>
<feature type="transmembrane region" description="Helical" evidence="21">
    <location>
        <begin position="330"/>
        <end position="352"/>
    </location>
</feature>
<dbReference type="GO" id="GO:0005886">
    <property type="term" value="C:plasma membrane"/>
    <property type="evidence" value="ECO:0007669"/>
    <property type="project" value="UniProtKB-SubCell"/>
</dbReference>
<evidence type="ECO:0000256" key="17">
    <source>
        <dbReference type="ARBA" id="ARBA00041185"/>
    </source>
</evidence>
<dbReference type="Pfam" id="PF01098">
    <property type="entry name" value="FTSW_RODA_SPOVE"/>
    <property type="match status" value="1"/>
</dbReference>
<dbReference type="PANTHER" id="PTHR30474">
    <property type="entry name" value="CELL CYCLE PROTEIN"/>
    <property type="match status" value="1"/>
</dbReference>
<evidence type="ECO:0000313" key="23">
    <source>
        <dbReference type="Proteomes" id="UP000034048"/>
    </source>
</evidence>
<comment type="catalytic activity">
    <reaction evidence="20">
        <text>[GlcNAc-(1-&gt;4)-Mur2Ac(oyl-L-Ala-gamma-D-Glu-L-Lys-D-Ala-D-Ala)](n)-di-trans,octa-cis-undecaprenyl diphosphate + beta-D-GlcNAc-(1-&gt;4)-Mur2Ac(oyl-L-Ala-gamma-D-Glu-L-Lys-D-Ala-D-Ala)-di-trans,octa-cis-undecaprenyl diphosphate = [GlcNAc-(1-&gt;4)-Mur2Ac(oyl-L-Ala-gamma-D-Glu-L-Lys-D-Ala-D-Ala)](n+1)-di-trans,octa-cis-undecaprenyl diphosphate + di-trans,octa-cis-undecaprenyl diphosphate + H(+)</text>
        <dbReference type="Rhea" id="RHEA:23708"/>
        <dbReference type="Rhea" id="RHEA-COMP:9602"/>
        <dbReference type="Rhea" id="RHEA-COMP:9603"/>
        <dbReference type="ChEBI" id="CHEBI:15378"/>
        <dbReference type="ChEBI" id="CHEBI:58405"/>
        <dbReference type="ChEBI" id="CHEBI:60033"/>
        <dbReference type="ChEBI" id="CHEBI:78435"/>
        <dbReference type="EC" id="2.4.99.28"/>
    </reaction>
</comment>
<keyword evidence="10 21" id="KW-1133">Transmembrane helix</keyword>
<feature type="transmembrane region" description="Helical" evidence="21">
    <location>
        <begin position="57"/>
        <end position="77"/>
    </location>
</feature>
<keyword evidence="13" id="KW-0961">Cell wall biogenesis/degradation</keyword>
<evidence type="ECO:0000313" key="22">
    <source>
        <dbReference type="EMBL" id="KKR14573.1"/>
    </source>
</evidence>
<proteinExistence type="inferred from homology"/>
<dbReference type="GO" id="GO:0008360">
    <property type="term" value="P:regulation of cell shape"/>
    <property type="evidence" value="ECO:0007669"/>
    <property type="project" value="UniProtKB-KW"/>
</dbReference>
<gene>
    <name evidence="22" type="ORF">UT42_C0024G0004</name>
</gene>
<dbReference type="GO" id="GO:0008955">
    <property type="term" value="F:peptidoglycan glycosyltransferase activity"/>
    <property type="evidence" value="ECO:0007669"/>
    <property type="project" value="UniProtKB-EC"/>
</dbReference>
<dbReference type="GO" id="GO:0071555">
    <property type="term" value="P:cell wall organization"/>
    <property type="evidence" value="ECO:0007669"/>
    <property type="project" value="UniProtKB-KW"/>
</dbReference>
<reference evidence="22 23" key="1">
    <citation type="journal article" date="2015" name="Nature">
        <title>rRNA introns, odd ribosomes, and small enigmatic genomes across a large radiation of phyla.</title>
        <authorList>
            <person name="Brown C.T."/>
            <person name="Hug L.A."/>
            <person name="Thomas B.C."/>
            <person name="Sharon I."/>
            <person name="Castelle C.J."/>
            <person name="Singh A."/>
            <person name="Wilkins M.J."/>
            <person name="Williams K.H."/>
            <person name="Banfield J.F."/>
        </authorList>
    </citation>
    <scope>NUCLEOTIDE SEQUENCE [LARGE SCALE GENOMIC DNA]</scope>
</reference>
<feature type="transmembrane region" description="Helical" evidence="21">
    <location>
        <begin position="165"/>
        <end position="198"/>
    </location>
</feature>
<evidence type="ECO:0000256" key="12">
    <source>
        <dbReference type="ARBA" id="ARBA00023306"/>
    </source>
</evidence>
<accession>A0A0G0NGD8</accession>
<dbReference type="EMBL" id="LBWS01000024">
    <property type="protein sequence ID" value="KKR14573.1"/>
    <property type="molecule type" value="Genomic_DNA"/>
</dbReference>
<dbReference type="PROSITE" id="PS00428">
    <property type="entry name" value="FTSW_RODA_SPOVE"/>
    <property type="match status" value="1"/>
</dbReference>
<dbReference type="InterPro" id="IPR013437">
    <property type="entry name" value="FtsW"/>
</dbReference>
<dbReference type="InterPro" id="IPR018365">
    <property type="entry name" value="Cell_cycle_FtsW-rel_CS"/>
</dbReference>
<feature type="transmembrane region" description="Helical" evidence="21">
    <location>
        <begin position="126"/>
        <end position="145"/>
    </location>
</feature>
<evidence type="ECO:0000256" key="11">
    <source>
        <dbReference type="ARBA" id="ARBA00023136"/>
    </source>
</evidence>
<keyword evidence="8" id="KW-0133">Cell shape</keyword>
<evidence type="ECO:0000256" key="21">
    <source>
        <dbReference type="SAM" id="Phobius"/>
    </source>
</evidence>
<evidence type="ECO:0000256" key="6">
    <source>
        <dbReference type="ARBA" id="ARBA00022679"/>
    </source>
</evidence>
<dbReference type="GO" id="GO:0015648">
    <property type="term" value="F:lipid-linked peptidoglycan transporter activity"/>
    <property type="evidence" value="ECO:0007669"/>
    <property type="project" value="TreeGrafter"/>
</dbReference>
<evidence type="ECO:0000256" key="20">
    <source>
        <dbReference type="ARBA" id="ARBA00049902"/>
    </source>
</evidence>
<comment type="pathway">
    <text evidence="2">Cell wall biogenesis; peptidoglycan biosynthesis.</text>
</comment>
<keyword evidence="12" id="KW-0131">Cell cycle</keyword>
<evidence type="ECO:0000256" key="7">
    <source>
        <dbReference type="ARBA" id="ARBA00022692"/>
    </source>
</evidence>
<evidence type="ECO:0000256" key="18">
    <source>
        <dbReference type="ARBA" id="ARBA00041418"/>
    </source>
</evidence>
<evidence type="ECO:0000256" key="8">
    <source>
        <dbReference type="ARBA" id="ARBA00022960"/>
    </source>
</evidence>
<evidence type="ECO:0000256" key="9">
    <source>
        <dbReference type="ARBA" id="ARBA00022984"/>
    </source>
</evidence>
<dbReference type="PATRIC" id="fig|1618634.3.peg.315"/>
<keyword evidence="11 21" id="KW-0472">Membrane</keyword>
<dbReference type="GO" id="GO:0032153">
    <property type="term" value="C:cell division site"/>
    <property type="evidence" value="ECO:0007669"/>
    <property type="project" value="TreeGrafter"/>
</dbReference>
<organism evidence="22 23">
    <name type="scientific">Candidatus Falkowbacteria bacterium GW2011_GWA2_39_24</name>
    <dbReference type="NCBI Taxonomy" id="1618634"/>
    <lineage>
        <taxon>Bacteria</taxon>
        <taxon>Candidatus Falkowiibacteriota</taxon>
    </lineage>
</organism>
<dbReference type="NCBIfam" id="TIGR02614">
    <property type="entry name" value="ftsW"/>
    <property type="match status" value="1"/>
</dbReference>
<feature type="transmembrane region" description="Helical" evidence="21">
    <location>
        <begin position="89"/>
        <end position="106"/>
    </location>
</feature>
<comment type="caution">
    <text evidence="22">The sequence shown here is derived from an EMBL/GenBank/DDBJ whole genome shotgun (WGS) entry which is preliminary data.</text>
</comment>
<dbReference type="AlphaFoldDB" id="A0A0G0NGD8"/>
<feature type="transmembrane region" description="Helical" evidence="21">
    <location>
        <begin position="204"/>
        <end position="225"/>
    </location>
</feature>
<dbReference type="Proteomes" id="UP000034048">
    <property type="component" value="Unassembled WGS sequence"/>
</dbReference>